<organism evidence="2 3">
    <name type="scientific">Mycena indigotica</name>
    <dbReference type="NCBI Taxonomy" id="2126181"/>
    <lineage>
        <taxon>Eukaryota</taxon>
        <taxon>Fungi</taxon>
        <taxon>Dikarya</taxon>
        <taxon>Basidiomycota</taxon>
        <taxon>Agaricomycotina</taxon>
        <taxon>Agaricomycetes</taxon>
        <taxon>Agaricomycetidae</taxon>
        <taxon>Agaricales</taxon>
        <taxon>Marasmiineae</taxon>
        <taxon>Mycenaceae</taxon>
        <taxon>Mycena</taxon>
    </lineage>
</organism>
<evidence type="ECO:0000313" key="2">
    <source>
        <dbReference type="EMBL" id="KAF7291436.1"/>
    </source>
</evidence>
<reference evidence="2" key="1">
    <citation type="submission" date="2020-05" db="EMBL/GenBank/DDBJ databases">
        <title>Mycena genomes resolve the evolution of fungal bioluminescence.</title>
        <authorList>
            <person name="Tsai I.J."/>
        </authorList>
    </citation>
    <scope>NUCLEOTIDE SEQUENCE</scope>
    <source>
        <strain evidence="2">171206Taipei</strain>
    </source>
</reference>
<evidence type="ECO:0000256" key="1">
    <source>
        <dbReference type="SAM" id="MobiDB-lite"/>
    </source>
</evidence>
<dbReference type="EMBL" id="JACAZF010000013">
    <property type="protein sequence ID" value="KAF7291436.1"/>
    <property type="molecule type" value="Genomic_DNA"/>
</dbReference>
<accession>A0A8H6VTJ4</accession>
<feature type="compositionally biased region" description="Basic and acidic residues" evidence="1">
    <location>
        <begin position="33"/>
        <end position="52"/>
    </location>
</feature>
<name>A0A8H6VTJ4_9AGAR</name>
<dbReference type="Proteomes" id="UP000636479">
    <property type="component" value="Unassembled WGS sequence"/>
</dbReference>
<protein>
    <submittedName>
        <fullName evidence="2">Uncharacterized protein</fullName>
    </submittedName>
</protein>
<dbReference type="GeneID" id="59351868"/>
<proteinExistence type="predicted"/>
<keyword evidence="3" id="KW-1185">Reference proteome</keyword>
<feature type="region of interest" description="Disordered" evidence="1">
    <location>
        <begin position="33"/>
        <end position="60"/>
    </location>
</feature>
<comment type="caution">
    <text evidence="2">The sequence shown here is derived from an EMBL/GenBank/DDBJ whole genome shotgun (WGS) entry which is preliminary data.</text>
</comment>
<gene>
    <name evidence="2" type="ORF">MIND_01288700</name>
</gene>
<dbReference type="RefSeq" id="XP_037214558.1">
    <property type="nucleotide sequence ID" value="XM_037369352.1"/>
</dbReference>
<sequence>MQWDKIEFFSLPSSYTPSATGGFRVCDDNDKRASLRSRGHSEDKLKTVDRRPPPKAQRTSAFVSLVSPPIPMSLRLTLEFIPSNHNCRPKCLFRSHCASSHTLSPSTSRARACVSLSQPCRNRAPFPKWQVARHRAKNYNATKNHDTYGDRIPH</sequence>
<evidence type="ECO:0000313" key="3">
    <source>
        <dbReference type="Proteomes" id="UP000636479"/>
    </source>
</evidence>
<dbReference type="AlphaFoldDB" id="A0A8H6VTJ4"/>